<organism evidence="7 8">
    <name type="scientific">Aromia moschata</name>
    <dbReference type="NCBI Taxonomy" id="1265417"/>
    <lineage>
        <taxon>Eukaryota</taxon>
        <taxon>Metazoa</taxon>
        <taxon>Ecdysozoa</taxon>
        <taxon>Arthropoda</taxon>
        <taxon>Hexapoda</taxon>
        <taxon>Insecta</taxon>
        <taxon>Pterygota</taxon>
        <taxon>Neoptera</taxon>
        <taxon>Endopterygota</taxon>
        <taxon>Coleoptera</taxon>
        <taxon>Polyphaga</taxon>
        <taxon>Cucujiformia</taxon>
        <taxon>Chrysomeloidea</taxon>
        <taxon>Cerambycidae</taxon>
        <taxon>Cerambycinae</taxon>
        <taxon>Callichromatini</taxon>
        <taxon>Aromia</taxon>
    </lineage>
</organism>
<dbReference type="CDD" id="cd00190">
    <property type="entry name" value="Tryp_SPc"/>
    <property type="match status" value="1"/>
</dbReference>
<protein>
    <recommendedName>
        <fullName evidence="4">Phenoloxidase-activating factor 2</fullName>
    </recommendedName>
    <alternativeName>
        <fullName evidence="5">Prophenoloxidase-activating factor II</fullName>
    </alternativeName>
</protein>
<evidence type="ECO:0000256" key="1">
    <source>
        <dbReference type="ARBA" id="ARBA00004613"/>
    </source>
</evidence>
<dbReference type="InterPro" id="IPR001314">
    <property type="entry name" value="Peptidase_S1A"/>
</dbReference>
<dbReference type="EMBL" id="JAPWTK010000004">
    <property type="protein sequence ID" value="KAJ8961859.1"/>
    <property type="molecule type" value="Genomic_DNA"/>
</dbReference>
<dbReference type="GO" id="GO:0004252">
    <property type="term" value="F:serine-type endopeptidase activity"/>
    <property type="evidence" value="ECO:0007669"/>
    <property type="project" value="InterPro"/>
</dbReference>
<dbReference type="GO" id="GO:0005576">
    <property type="term" value="C:extracellular region"/>
    <property type="evidence" value="ECO:0007669"/>
    <property type="project" value="UniProtKB-SubCell"/>
</dbReference>
<dbReference type="InterPro" id="IPR018114">
    <property type="entry name" value="TRYPSIN_HIS"/>
</dbReference>
<dbReference type="AlphaFoldDB" id="A0AAV8ZDW6"/>
<dbReference type="PROSITE" id="PS50240">
    <property type="entry name" value="TRYPSIN_DOM"/>
    <property type="match status" value="1"/>
</dbReference>
<keyword evidence="3" id="KW-1015">Disulfide bond</keyword>
<dbReference type="InterPro" id="IPR041515">
    <property type="entry name" value="PPAF-2-like_Clip"/>
</dbReference>
<dbReference type="PROSITE" id="PS00134">
    <property type="entry name" value="TRYPSIN_HIS"/>
    <property type="match status" value="1"/>
</dbReference>
<dbReference type="PRINTS" id="PR00722">
    <property type="entry name" value="CHYMOTRYPSIN"/>
</dbReference>
<dbReference type="InterPro" id="IPR009003">
    <property type="entry name" value="Peptidase_S1_PA"/>
</dbReference>
<dbReference type="FunFam" id="2.40.10.10:FF:000038">
    <property type="entry name" value="Serine protease"/>
    <property type="match status" value="1"/>
</dbReference>
<keyword evidence="8" id="KW-1185">Reference proteome</keyword>
<dbReference type="Pfam" id="PF18322">
    <property type="entry name" value="CLIP_1"/>
    <property type="match status" value="1"/>
</dbReference>
<dbReference type="PANTHER" id="PTHR24258:SF129">
    <property type="entry name" value="LP15124P-RELATED"/>
    <property type="match status" value="1"/>
</dbReference>
<evidence type="ECO:0000256" key="3">
    <source>
        <dbReference type="ARBA" id="ARBA00023157"/>
    </source>
</evidence>
<dbReference type="Pfam" id="PF00089">
    <property type="entry name" value="Trypsin"/>
    <property type="match status" value="1"/>
</dbReference>
<accession>A0AAV8ZDW6</accession>
<sequence>MCHKWYIYFCLLINWKHGSPQRIIDLQPNVGVNTTNANCTCVPFYLCKNGKVNTDGEGIIDIRKNEGGCKNYMETCCKNGDRTTEPLTTTPPPIKPPQGCGYRRPNGINFKVTGDKDHESQYAEFPWMVAVLGNGLYQCGAALIHPEAVITAAHCVTNKKKKFHIRAGEWDTQNTNEPYPFQESAVRNITIHPKYYAGALFNDIAFLVLASPVKTAANIEVICLPPKNITRIGDPCFATGWGKTAFEREGAYQAILKKIDLPLVPRNECQDRLRRTYLGKKFKLHESFVCAGGRPGKDTCLGDGGSPLVCPIEGQANRYFQAGIVAWGVGCGEEGVPGVYANVAMFRDWIDKQMMANGLNTSGYQF</sequence>
<dbReference type="SMART" id="SM00020">
    <property type="entry name" value="Tryp_SPc"/>
    <property type="match status" value="1"/>
</dbReference>
<dbReference type="SUPFAM" id="SSF50494">
    <property type="entry name" value="Trypsin-like serine proteases"/>
    <property type="match status" value="1"/>
</dbReference>
<reference evidence="7" key="1">
    <citation type="journal article" date="2023" name="Insect Mol. Biol.">
        <title>Genome sequencing provides insights into the evolution of gene families encoding plant cell wall-degrading enzymes in longhorned beetles.</title>
        <authorList>
            <person name="Shin N.R."/>
            <person name="Okamura Y."/>
            <person name="Kirsch R."/>
            <person name="Pauchet Y."/>
        </authorList>
    </citation>
    <scope>NUCLEOTIDE SEQUENCE</scope>
    <source>
        <strain evidence="7">AMC_N1</strain>
    </source>
</reference>
<dbReference type="Proteomes" id="UP001162162">
    <property type="component" value="Unassembled WGS sequence"/>
</dbReference>
<dbReference type="Gene3D" id="2.40.10.10">
    <property type="entry name" value="Trypsin-like serine proteases"/>
    <property type="match status" value="2"/>
</dbReference>
<comment type="subcellular location">
    <subcellularLocation>
        <location evidence="1">Secreted</location>
    </subcellularLocation>
</comment>
<dbReference type="GO" id="GO:0006508">
    <property type="term" value="P:proteolysis"/>
    <property type="evidence" value="ECO:0007669"/>
    <property type="project" value="InterPro"/>
</dbReference>
<feature type="domain" description="Peptidase S1" evidence="6">
    <location>
        <begin position="112"/>
        <end position="355"/>
    </location>
</feature>
<evidence type="ECO:0000256" key="4">
    <source>
        <dbReference type="ARBA" id="ARBA00068096"/>
    </source>
</evidence>
<evidence type="ECO:0000256" key="5">
    <source>
        <dbReference type="ARBA" id="ARBA00076468"/>
    </source>
</evidence>
<evidence type="ECO:0000313" key="8">
    <source>
        <dbReference type="Proteomes" id="UP001162162"/>
    </source>
</evidence>
<name>A0AAV8ZDW6_9CUCU</name>
<dbReference type="InterPro" id="IPR001254">
    <property type="entry name" value="Trypsin_dom"/>
</dbReference>
<gene>
    <name evidence="7" type="ORF">NQ318_021476</name>
</gene>
<dbReference type="PANTHER" id="PTHR24258">
    <property type="entry name" value="SERINE PROTEASE-RELATED"/>
    <property type="match status" value="1"/>
</dbReference>
<comment type="caution">
    <text evidence="7">The sequence shown here is derived from an EMBL/GenBank/DDBJ whole genome shotgun (WGS) entry which is preliminary data.</text>
</comment>
<proteinExistence type="predicted"/>
<dbReference type="InterPro" id="IPR043504">
    <property type="entry name" value="Peptidase_S1_PA_chymotrypsin"/>
</dbReference>
<evidence type="ECO:0000259" key="6">
    <source>
        <dbReference type="PROSITE" id="PS50240"/>
    </source>
</evidence>
<keyword evidence="2" id="KW-0964">Secreted</keyword>
<evidence type="ECO:0000256" key="2">
    <source>
        <dbReference type="ARBA" id="ARBA00022525"/>
    </source>
</evidence>
<evidence type="ECO:0000313" key="7">
    <source>
        <dbReference type="EMBL" id="KAJ8961859.1"/>
    </source>
</evidence>